<dbReference type="Proteomes" id="UP000077275">
    <property type="component" value="Unassembled WGS sequence"/>
</dbReference>
<gene>
    <name evidence="4" type="ORF">MBCUT_08430</name>
</gene>
<feature type="domain" description="Brix" evidence="3">
    <location>
        <begin position="1"/>
        <end position="171"/>
    </location>
</feature>
<dbReference type="InterPro" id="IPR007109">
    <property type="entry name" value="Brix"/>
</dbReference>
<dbReference type="OrthoDB" id="117530at2157"/>
<dbReference type="GO" id="GO:0006364">
    <property type="term" value="P:rRNA processing"/>
    <property type="evidence" value="ECO:0007669"/>
    <property type="project" value="InterPro"/>
</dbReference>
<dbReference type="GO" id="GO:0019843">
    <property type="term" value="F:rRNA binding"/>
    <property type="evidence" value="ECO:0007669"/>
    <property type="project" value="InterPro"/>
</dbReference>
<dbReference type="EMBL" id="LWMW01000092">
    <property type="protein sequence ID" value="KZX16457.1"/>
    <property type="molecule type" value="Genomic_DNA"/>
</dbReference>
<comment type="caution">
    <text evidence="4">The sequence shown here is derived from an EMBL/GenBank/DDBJ whole genome shotgun (WGS) entry which is preliminary data.</text>
</comment>
<dbReference type="AlphaFoldDB" id="A0A166CSH8"/>
<dbReference type="PROSITE" id="PS50833">
    <property type="entry name" value="BRIX"/>
    <property type="match status" value="1"/>
</dbReference>
<evidence type="ECO:0000313" key="4">
    <source>
        <dbReference type="EMBL" id="KZX16457.1"/>
    </source>
</evidence>
<evidence type="ECO:0000256" key="1">
    <source>
        <dbReference type="ARBA" id="ARBA00022517"/>
    </source>
</evidence>
<evidence type="ECO:0000256" key="2">
    <source>
        <dbReference type="HAMAP-Rule" id="MF_00699"/>
    </source>
</evidence>
<protein>
    <recommendedName>
        <fullName evidence="2">Probable Brix domain-containing ribosomal biogenesis protein</fullName>
    </recommendedName>
</protein>
<organism evidence="4 5">
    <name type="scientific">Methanobrevibacter cuticularis</name>
    <dbReference type="NCBI Taxonomy" id="47311"/>
    <lineage>
        <taxon>Archaea</taxon>
        <taxon>Methanobacteriati</taxon>
        <taxon>Methanobacteriota</taxon>
        <taxon>Methanomada group</taxon>
        <taxon>Methanobacteria</taxon>
        <taxon>Methanobacteriales</taxon>
        <taxon>Methanobacteriaceae</taxon>
        <taxon>Methanobrevibacter</taxon>
    </lineage>
</organism>
<dbReference type="SMART" id="SM00879">
    <property type="entry name" value="Brix"/>
    <property type="match status" value="1"/>
</dbReference>
<dbReference type="InterPro" id="IPR023548">
    <property type="entry name" value="Brix_dom_Rbsml_bgen_prot"/>
</dbReference>
<dbReference type="SUPFAM" id="SSF52954">
    <property type="entry name" value="Class II aaRS ABD-related"/>
    <property type="match status" value="1"/>
</dbReference>
<dbReference type="Gene3D" id="3.40.50.10480">
    <property type="entry name" value="Probable brix-domain ribosomal biogenesis protein"/>
    <property type="match status" value="1"/>
</dbReference>
<keyword evidence="5" id="KW-1185">Reference proteome</keyword>
<accession>A0A166CSH8</accession>
<sequence>MLISTSRKPSQKTRAFCKNLSHALGFDYINRGKMSLRDLQLKSSQLGYDSLVLVYEMKGNPSKITFFSNEGEELLIILGSVTTTSERLHIKTDEISIKCDYPELAILGNILNVRCSKNPKENYIHIEKLEDKTLDDTENLESFNKKIANISFYNKFGNDTGLKIAVRKVIS</sequence>
<evidence type="ECO:0000259" key="3">
    <source>
        <dbReference type="PROSITE" id="PS50833"/>
    </source>
</evidence>
<keyword evidence="1 2" id="KW-0690">Ribosome biogenesis</keyword>
<reference evidence="4 5" key="1">
    <citation type="submission" date="2016-04" db="EMBL/GenBank/DDBJ databases">
        <title>Genome sequence of Methanobrevibacter cuticularis DSM 11139.</title>
        <authorList>
            <person name="Poehlein A."/>
            <person name="Seedorf H."/>
            <person name="Daniel R."/>
        </authorList>
    </citation>
    <scope>NUCLEOTIDE SEQUENCE [LARGE SCALE GENOMIC DNA]</scope>
    <source>
        <strain evidence="4 5">DSM 11139</strain>
    </source>
</reference>
<dbReference type="STRING" id="47311.MBCUT_08430"/>
<dbReference type="HAMAP" id="MF_00699">
    <property type="entry name" value="BriX"/>
    <property type="match status" value="1"/>
</dbReference>
<proteinExistence type="inferred from homology"/>
<dbReference type="PATRIC" id="fig|47311.3.peg.929"/>
<name>A0A166CSH8_9EURY</name>
<comment type="function">
    <text evidence="2">Probably involved in the biogenesis of the ribosome.</text>
</comment>
<dbReference type="RefSeq" id="WP_067259281.1">
    <property type="nucleotide sequence ID" value="NZ_LWMW01000092.1"/>
</dbReference>
<evidence type="ECO:0000313" key="5">
    <source>
        <dbReference type="Proteomes" id="UP000077275"/>
    </source>
</evidence>